<dbReference type="GO" id="GO:0005886">
    <property type="term" value="C:plasma membrane"/>
    <property type="evidence" value="ECO:0007669"/>
    <property type="project" value="UniProtKB-SubCell"/>
</dbReference>
<dbReference type="Proteomes" id="UP000242520">
    <property type="component" value="Unassembled WGS sequence"/>
</dbReference>
<feature type="domain" description="ACT" evidence="8">
    <location>
        <begin position="146"/>
        <end position="219"/>
    </location>
</feature>
<evidence type="ECO:0000259" key="8">
    <source>
        <dbReference type="PROSITE" id="PS51671"/>
    </source>
</evidence>
<dbReference type="InterPro" id="IPR002912">
    <property type="entry name" value="ACT_dom"/>
</dbReference>
<evidence type="ECO:0000256" key="2">
    <source>
        <dbReference type="ARBA" id="ARBA00009298"/>
    </source>
</evidence>
<dbReference type="Pfam" id="PF02308">
    <property type="entry name" value="MgtC"/>
    <property type="match status" value="1"/>
</dbReference>
<name>A0A1M5PM84_9FIRM</name>
<dbReference type="STRING" id="1123350.SAMN02744040_00553"/>
<keyword evidence="10" id="KW-1185">Reference proteome</keyword>
<proteinExistence type="inferred from homology"/>
<accession>A0A1M5PM84</accession>
<keyword evidence="5 7" id="KW-1133">Transmembrane helix</keyword>
<feature type="transmembrane region" description="Helical" evidence="7">
    <location>
        <begin position="66"/>
        <end position="85"/>
    </location>
</feature>
<dbReference type="PROSITE" id="PS51671">
    <property type="entry name" value="ACT"/>
    <property type="match status" value="1"/>
</dbReference>
<keyword evidence="6 7" id="KW-0472">Membrane</keyword>
<dbReference type="OrthoDB" id="9811198at2"/>
<evidence type="ECO:0000256" key="1">
    <source>
        <dbReference type="ARBA" id="ARBA00004651"/>
    </source>
</evidence>
<gene>
    <name evidence="9" type="ORF">SAMN02744040_00553</name>
</gene>
<dbReference type="EMBL" id="FQXH01000006">
    <property type="protein sequence ID" value="SHH02343.1"/>
    <property type="molecule type" value="Genomic_DNA"/>
</dbReference>
<evidence type="ECO:0000256" key="7">
    <source>
        <dbReference type="SAM" id="Phobius"/>
    </source>
</evidence>
<comment type="similarity">
    <text evidence="2">Belongs to the MgtC/SapB family.</text>
</comment>
<evidence type="ECO:0000256" key="3">
    <source>
        <dbReference type="ARBA" id="ARBA00022475"/>
    </source>
</evidence>
<dbReference type="RefSeq" id="WP_072723353.1">
    <property type="nucleotide sequence ID" value="NZ_FQXH01000006.1"/>
</dbReference>
<evidence type="ECO:0000256" key="6">
    <source>
        <dbReference type="ARBA" id="ARBA00023136"/>
    </source>
</evidence>
<organism evidence="9 10">
    <name type="scientific">Tepidibacter thalassicus DSM 15285</name>
    <dbReference type="NCBI Taxonomy" id="1123350"/>
    <lineage>
        <taxon>Bacteria</taxon>
        <taxon>Bacillati</taxon>
        <taxon>Bacillota</taxon>
        <taxon>Clostridia</taxon>
        <taxon>Peptostreptococcales</taxon>
        <taxon>Peptostreptococcaceae</taxon>
        <taxon>Tepidibacter</taxon>
    </lineage>
</organism>
<evidence type="ECO:0000256" key="4">
    <source>
        <dbReference type="ARBA" id="ARBA00022692"/>
    </source>
</evidence>
<keyword evidence="3" id="KW-1003">Cell membrane</keyword>
<dbReference type="PANTHER" id="PTHR33778">
    <property type="entry name" value="PROTEIN MGTC"/>
    <property type="match status" value="1"/>
</dbReference>
<evidence type="ECO:0000313" key="10">
    <source>
        <dbReference type="Proteomes" id="UP000242520"/>
    </source>
</evidence>
<dbReference type="InterPro" id="IPR049177">
    <property type="entry name" value="MgtC_SapB_SrpB_YhiD_N"/>
</dbReference>
<protein>
    <submittedName>
        <fullName evidence="9">Putative Mg2+ transporter-C (MgtC) family protein</fullName>
    </submittedName>
</protein>
<evidence type="ECO:0000256" key="5">
    <source>
        <dbReference type="ARBA" id="ARBA00022989"/>
    </source>
</evidence>
<feature type="transmembrane region" description="Helical" evidence="7">
    <location>
        <begin position="35"/>
        <end position="54"/>
    </location>
</feature>
<dbReference type="AlphaFoldDB" id="A0A1M5PM84"/>
<dbReference type="InterPro" id="IPR003416">
    <property type="entry name" value="MgtC/SapB/SrpB/YhiD_fam"/>
</dbReference>
<dbReference type="PRINTS" id="PR01837">
    <property type="entry name" value="MGTCSAPBPROT"/>
</dbReference>
<sequence>MIHKEMIIRLLLALFIGGTVGIEREKSHQWAGFRTHILVSVGSCVVSVTSLMLFRDHVQYVNLDPARMPAQILSGIGFLGGGAILKTSNSIRGLTTAAGMWVTACIGIAIGFGYYYLAFMAWFILMITLYILKFIDKKVVLSKTSNFYIETLNISQTISKVVSIIERNRIVIKNIEISQSEDKFWNMTLTVMYNSKIPFKGIIEKILEIDDIIKVDYEE</sequence>
<reference evidence="10" key="1">
    <citation type="submission" date="2016-11" db="EMBL/GenBank/DDBJ databases">
        <authorList>
            <person name="Varghese N."/>
            <person name="Submissions S."/>
        </authorList>
    </citation>
    <scope>NUCLEOTIDE SEQUENCE [LARGE SCALE GENOMIC DNA]</scope>
    <source>
        <strain evidence="10">DSM 15285</strain>
    </source>
</reference>
<comment type="subcellular location">
    <subcellularLocation>
        <location evidence="1">Cell membrane</location>
        <topology evidence="1">Multi-pass membrane protein</topology>
    </subcellularLocation>
</comment>
<keyword evidence="4 7" id="KW-0812">Transmembrane</keyword>
<dbReference type="PANTHER" id="PTHR33778:SF1">
    <property type="entry name" value="MAGNESIUM TRANSPORTER YHID-RELATED"/>
    <property type="match status" value="1"/>
</dbReference>
<evidence type="ECO:0000313" key="9">
    <source>
        <dbReference type="EMBL" id="SHH02343.1"/>
    </source>
</evidence>